<evidence type="ECO:0000256" key="5">
    <source>
        <dbReference type="ARBA" id="ARBA00022553"/>
    </source>
</evidence>
<dbReference type="OrthoDB" id="8947034at2759"/>
<proteinExistence type="inferred from homology"/>
<reference evidence="13" key="1">
    <citation type="submission" date="2012-12" db="EMBL/GenBank/DDBJ databases">
        <authorList>
            <person name="Hellsten U."/>
            <person name="Grimwood J."/>
            <person name="Chapman J.A."/>
            <person name="Shapiro H."/>
            <person name="Aerts A."/>
            <person name="Otillar R.P."/>
            <person name="Terry A.Y."/>
            <person name="Boore J.L."/>
            <person name="Simakov O."/>
            <person name="Marletaz F."/>
            <person name="Cho S.-J."/>
            <person name="Edsinger-Gonzales E."/>
            <person name="Havlak P."/>
            <person name="Kuo D.-H."/>
            <person name="Larsson T."/>
            <person name="Lv J."/>
            <person name="Arendt D."/>
            <person name="Savage R."/>
            <person name="Osoegawa K."/>
            <person name="de Jong P."/>
            <person name="Lindberg D.R."/>
            <person name="Seaver E.C."/>
            <person name="Weisblat D.A."/>
            <person name="Putnam N.H."/>
            <person name="Grigoriev I.V."/>
            <person name="Rokhsar D.S."/>
        </authorList>
    </citation>
    <scope>NUCLEOTIDE SEQUENCE</scope>
</reference>
<dbReference type="EnsemblMetazoa" id="HelroT171156">
    <property type="protein sequence ID" value="HelroP171156"/>
    <property type="gene ID" value="HelroG171156"/>
</dbReference>
<feature type="domain" description="Transducer of regulated CREB activity N-terminal" evidence="10">
    <location>
        <begin position="3"/>
        <end position="56"/>
    </location>
</feature>
<dbReference type="PANTHER" id="PTHR13589:SF15">
    <property type="entry name" value="CREB-REGULATED TRANSCRIPTION COACTIVATOR, ISOFORM B"/>
    <property type="match status" value="1"/>
</dbReference>
<dbReference type="CTD" id="20203507"/>
<organism evidence="12 13">
    <name type="scientific">Helobdella robusta</name>
    <name type="common">Californian leech</name>
    <dbReference type="NCBI Taxonomy" id="6412"/>
    <lineage>
        <taxon>Eukaryota</taxon>
        <taxon>Metazoa</taxon>
        <taxon>Spiralia</taxon>
        <taxon>Lophotrochozoa</taxon>
        <taxon>Annelida</taxon>
        <taxon>Clitellata</taxon>
        <taxon>Hirudinea</taxon>
        <taxon>Rhynchobdellida</taxon>
        <taxon>Glossiphoniidae</taxon>
        <taxon>Helobdella</taxon>
    </lineage>
</organism>
<evidence type="ECO:0000256" key="3">
    <source>
        <dbReference type="ARBA" id="ARBA00007167"/>
    </source>
</evidence>
<dbReference type="InterPro" id="IPR024783">
    <property type="entry name" value="TORC_N"/>
</dbReference>
<dbReference type="KEGG" id="hro:HELRODRAFT_171156"/>
<dbReference type="PANTHER" id="PTHR13589">
    <property type="entry name" value="CREB-REGULATED TRANSCRIPTION COACTIVATOR"/>
    <property type="match status" value="1"/>
</dbReference>
<keyword evidence="13" id="KW-1185">Reference proteome</keyword>
<dbReference type="GO" id="GO:0005634">
    <property type="term" value="C:nucleus"/>
    <property type="evidence" value="ECO:0007669"/>
    <property type="project" value="UniProtKB-SubCell"/>
</dbReference>
<dbReference type="EMBL" id="KB096325">
    <property type="protein sequence ID" value="ESO05518.1"/>
    <property type="molecule type" value="Genomic_DNA"/>
</dbReference>
<evidence type="ECO:0000259" key="10">
    <source>
        <dbReference type="Pfam" id="PF12884"/>
    </source>
</evidence>
<evidence type="ECO:0000256" key="9">
    <source>
        <dbReference type="ARBA" id="ARBA00023242"/>
    </source>
</evidence>
<keyword evidence="5" id="KW-0597">Phosphoprotein</keyword>
<evidence type="ECO:0000256" key="7">
    <source>
        <dbReference type="ARBA" id="ARBA00023159"/>
    </source>
</evidence>
<protein>
    <recommendedName>
        <fullName evidence="10">Transducer of regulated CREB activity N-terminal domain-containing protein</fullName>
    </recommendedName>
</protein>
<keyword evidence="8" id="KW-0804">Transcription</keyword>
<evidence type="ECO:0000313" key="11">
    <source>
        <dbReference type="EMBL" id="ESO05518.1"/>
    </source>
</evidence>
<dbReference type="GO" id="GO:0051289">
    <property type="term" value="P:protein homotetramerization"/>
    <property type="evidence" value="ECO:0007669"/>
    <property type="project" value="InterPro"/>
</dbReference>
<evidence type="ECO:0000313" key="13">
    <source>
        <dbReference type="Proteomes" id="UP000015101"/>
    </source>
</evidence>
<dbReference type="InParanoid" id="T1F3V8"/>
<gene>
    <name evidence="12" type="primary">20203507</name>
    <name evidence="11" type="ORF">HELRODRAFT_171156</name>
</gene>
<evidence type="ECO:0000256" key="4">
    <source>
        <dbReference type="ARBA" id="ARBA00022490"/>
    </source>
</evidence>
<comment type="subcellular location">
    <subcellularLocation>
        <location evidence="2">Cytoplasm</location>
    </subcellularLocation>
    <subcellularLocation>
        <location evidence="1">Nucleus</location>
    </subcellularLocation>
</comment>
<evidence type="ECO:0000313" key="12">
    <source>
        <dbReference type="EnsemblMetazoa" id="HelroP171156"/>
    </source>
</evidence>
<comment type="similarity">
    <text evidence="3">Belongs to the TORC family.</text>
</comment>
<name>T1F3V8_HELRO</name>
<dbReference type="STRING" id="6412.T1F3V8"/>
<dbReference type="AlphaFoldDB" id="T1F3V8"/>
<dbReference type="HOGENOM" id="CLU_1877660_0_0_1"/>
<dbReference type="InterPro" id="IPR024786">
    <property type="entry name" value="TORC"/>
</dbReference>
<dbReference type="GO" id="GO:0008140">
    <property type="term" value="F:cAMP response element binding protein binding"/>
    <property type="evidence" value="ECO:0007669"/>
    <property type="project" value="InterPro"/>
</dbReference>
<accession>T1F3V8</accession>
<keyword evidence="6" id="KW-0805">Transcription regulation</keyword>
<dbReference type="GO" id="GO:0005737">
    <property type="term" value="C:cytoplasm"/>
    <property type="evidence" value="ECO:0007669"/>
    <property type="project" value="UniProtKB-SubCell"/>
</dbReference>
<keyword evidence="4" id="KW-0963">Cytoplasm</keyword>
<evidence type="ECO:0000256" key="6">
    <source>
        <dbReference type="ARBA" id="ARBA00023015"/>
    </source>
</evidence>
<dbReference type="Pfam" id="PF12884">
    <property type="entry name" value="TORC_N"/>
    <property type="match status" value="1"/>
</dbReference>
<evidence type="ECO:0000256" key="1">
    <source>
        <dbReference type="ARBA" id="ARBA00004123"/>
    </source>
</evidence>
<dbReference type="Proteomes" id="UP000015101">
    <property type="component" value="Unassembled WGS sequence"/>
</dbReference>
<reference evidence="12" key="3">
    <citation type="submission" date="2015-06" db="UniProtKB">
        <authorList>
            <consortium name="EnsemblMetazoa"/>
        </authorList>
    </citation>
    <scope>IDENTIFICATION</scope>
</reference>
<sequence>MANPRKFSEKIAMHAQKQAEGTAAFEAILKEVSATTRGVLAKKSLSNQTLTTPVTPPYIPPKKALSSLENMKHEAMGRASSSGGSRCVEKIIQRGQAERSSSQPRKHFSLTRHGYLTNYYYHLKILEHNANITHIA</sequence>
<keyword evidence="9" id="KW-0539">Nucleus</keyword>
<evidence type="ECO:0000256" key="8">
    <source>
        <dbReference type="ARBA" id="ARBA00023163"/>
    </source>
</evidence>
<dbReference type="RefSeq" id="XP_009016151.1">
    <property type="nucleotide sequence ID" value="XM_009017903.1"/>
</dbReference>
<dbReference type="EMBL" id="AMQM01003819">
    <property type="status" value="NOT_ANNOTATED_CDS"/>
    <property type="molecule type" value="Genomic_DNA"/>
</dbReference>
<evidence type="ECO:0000256" key="2">
    <source>
        <dbReference type="ARBA" id="ARBA00004496"/>
    </source>
</evidence>
<dbReference type="GeneID" id="20203507"/>
<keyword evidence="7" id="KW-0010">Activator</keyword>
<reference evidence="11 13" key="2">
    <citation type="journal article" date="2013" name="Nature">
        <title>Insights into bilaterian evolution from three spiralian genomes.</title>
        <authorList>
            <person name="Simakov O."/>
            <person name="Marletaz F."/>
            <person name="Cho S.J."/>
            <person name="Edsinger-Gonzales E."/>
            <person name="Havlak P."/>
            <person name="Hellsten U."/>
            <person name="Kuo D.H."/>
            <person name="Larsson T."/>
            <person name="Lv J."/>
            <person name="Arendt D."/>
            <person name="Savage R."/>
            <person name="Osoegawa K."/>
            <person name="de Jong P."/>
            <person name="Grimwood J."/>
            <person name="Chapman J.A."/>
            <person name="Shapiro H."/>
            <person name="Aerts A."/>
            <person name="Otillar R.P."/>
            <person name="Terry A.Y."/>
            <person name="Boore J.L."/>
            <person name="Grigoriev I.V."/>
            <person name="Lindberg D.R."/>
            <person name="Seaver E.C."/>
            <person name="Weisblat D.A."/>
            <person name="Putnam N.H."/>
            <person name="Rokhsar D.S."/>
        </authorList>
    </citation>
    <scope>NUCLEOTIDE SEQUENCE</scope>
</reference>